<comment type="caution">
    <text evidence="3">The sequence shown here is derived from an EMBL/GenBank/DDBJ whole genome shotgun (WGS) entry which is preliminary data.</text>
</comment>
<dbReference type="Gene3D" id="3.90.1300.10">
    <property type="entry name" value="Amidase signature (AS) domain"/>
    <property type="match status" value="1"/>
</dbReference>
<evidence type="ECO:0000313" key="3">
    <source>
        <dbReference type="EMBL" id="NHK98637.1"/>
    </source>
</evidence>
<proteinExistence type="inferred from homology"/>
<dbReference type="InterPro" id="IPR000120">
    <property type="entry name" value="Amidase"/>
</dbReference>
<dbReference type="InterPro" id="IPR020556">
    <property type="entry name" value="Amidase_CS"/>
</dbReference>
<dbReference type="InterPro" id="IPR036928">
    <property type="entry name" value="AS_sf"/>
</dbReference>
<feature type="domain" description="Amidase" evidence="2">
    <location>
        <begin position="29"/>
        <end position="476"/>
    </location>
</feature>
<reference evidence="3 4" key="1">
    <citation type="submission" date="2020-03" db="EMBL/GenBank/DDBJ databases">
        <title>Rubrivivax benzoatilyticus JA2 (sequenced after 10 years sub-culturing).</title>
        <authorList>
            <person name="Gupta D."/>
            <person name="Chintalapati S."/>
            <person name="Chintalapati V.R."/>
        </authorList>
    </citation>
    <scope>NUCLEOTIDE SEQUENCE [LARGE SCALE GENOMIC DNA]</scope>
    <source>
        <strain evidence="3 4">JA2-Mal</strain>
    </source>
</reference>
<comment type="similarity">
    <text evidence="1">Belongs to the amidase family.</text>
</comment>
<dbReference type="Pfam" id="PF01425">
    <property type="entry name" value="Amidase"/>
    <property type="match status" value="1"/>
</dbReference>
<dbReference type="PROSITE" id="PS00571">
    <property type="entry name" value="AMIDASES"/>
    <property type="match status" value="1"/>
</dbReference>
<organism evidence="3 4">
    <name type="scientific">Rubrivivax benzoatilyticus</name>
    <dbReference type="NCBI Taxonomy" id="316997"/>
    <lineage>
        <taxon>Bacteria</taxon>
        <taxon>Pseudomonadati</taxon>
        <taxon>Pseudomonadota</taxon>
        <taxon>Betaproteobacteria</taxon>
        <taxon>Burkholderiales</taxon>
        <taxon>Sphaerotilaceae</taxon>
        <taxon>Rubrivivax</taxon>
    </lineage>
</organism>
<dbReference type="Proteomes" id="UP000802098">
    <property type="component" value="Unassembled WGS sequence"/>
</dbReference>
<protein>
    <submittedName>
        <fullName evidence="3">Amidase</fullName>
    </submittedName>
</protein>
<accession>A0ABX0HXT3</accession>
<name>A0ABX0HXT3_9BURK</name>
<dbReference type="EMBL" id="JAAOCD010000004">
    <property type="protein sequence ID" value="NHK98637.1"/>
    <property type="molecule type" value="Genomic_DNA"/>
</dbReference>
<dbReference type="PANTHER" id="PTHR11895">
    <property type="entry name" value="TRANSAMIDASE"/>
    <property type="match status" value="1"/>
</dbReference>
<dbReference type="InterPro" id="IPR023631">
    <property type="entry name" value="Amidase_dom"/>
</dbReference>
<gene>
    <name evidence="3" type="ORF">G7087_09645</name>
</gene>
<sequence length="502" mass="51959">MRHDEYLRHDATALADLVRRGEVSPHELLDLARAQAERVQPRLNAVTRWLPALAEAQLAHGAAGPLGGVPFVVKDSVADVAGVPTSYGSRAGERLVPPVHAAVLRRLLDAGATVFAKTNLPEFGLKGVSDSRAFGPVRNPWDPARHAGGSSGGSAAAVAAGVVPMAGGNDGGGSLRIPAAFCGLFALKPSRGRISNGPGLGEVWFGACSEGVISRSVRDSALALDILCGPEPGDPFTGAAPAEPFVAALRRPPARLRVAFSTASPLGTAVDAEAAAAVQAAARRLEALGHHVEEAAPPVDGHAVAACYLQLYAAQVPAVMAQARALGARDTEFEPLTRVMAAYGQRLGGAALTAGLARWNGFARTLGAFFTAHDVWLTPTTARPALPLGALEPSPAEARLTDLLLASGLLAPLARWGALDTRVQRLFVQNLAPYPFTQLANLAGVPAMSLPLHRTPEGLPLGVQAVGRQGDEVTLLQLAAELEADAPWFDRLPPIASGSAAQ</sequence>
<dbReference type="RefSeq" id="WP_009857867.1">
    <property type="nucleotide sequence ID" value="NZ_JAAOCD010000004.1"/>
</dbReference>
<evidence type="ECO:0000259" key="2">
    <source>
        <dbReference type="Pfam" id="PF01425"/>
    </source>
</evidence>
<dbReference type="SUPFAM" id="SSF75304">
    <property type="entry name" value="Amidase signature (AS) enzymes"/>
    <property type="match status" value="1"/>
</dbReference>
<dbReference type="PANTHER" id="PTHR11895:SF7">
    <property type="entry name" value="GLUTAMYL-TRNA(GLN) AMIDOTRANSFERASE SUBUNIT A, MITOCHONDRIAL"/>
    <property type="match status" value="1"/>
</dbReference>
<evidence type="ECO:0000313" key="4">
    <source>
        <dbReference type="Proteomes" id="UP000802098"/>
    </source>
</evidence>
<evidence type="ECO:0000256" key="1">
    <source>
        <dbReference type="ARBA" id="ARBA00009199"/>
    </source>
</evidence>
<keyword evidence="4" id="KW-1185">Reference proteome</keyword>